<name>A0A9X3X2X7_9BACT</name>
<accession>A0A9X3X2X7</accession>
<comment type="caution">
    <text evidence="1">The sequence shown here is derived from an EMBL/GenBank/DDBJ whole genome shotgun (WGS) entry which is preliminary data.</text>
</comment>
<dbReference type="Proteomes" id="UP001151081">
    <property type="component" value="Unassembled WGS sequence"/>
</dbReference>
<dbReference type="AlphaFoldDB" id="A0A9X3X2X7"/>
<dbReference type="Gene3D" id="1.10.1740.10">
    <property type="match status" value="1"/>
</dbReference>
<dbReference type="EMBL" id="JAGTJJ010000002">
    <property type="protein sequence ID" value="MDC3980456.1"/>
    <property type="molecule type" value="Genomic_DNA"/>
</dbReference>
<dbReference type="GO" id="GO:0006352">
    <property type="term" value="P:DNA-templated transcription initiation"/>
    <property type="evidence" value="ECO:0007669"/>
    <property type="project" value="InterPro"/>
</dbReference>
<sequence>MEARKRDDLESEARILCERGDFEGAATVALKAYGAEVYTFLGARHQDRGEQDDVFAQFAEALWKSLPSFAWMSSLRTFVYAVARRTSLYHRREAHRRRQREAPLDGGSVVSRVAAAIRSATTPLERSEVKSRIAELRAELPEEDQELLVLRVDRQLSWLELAEVLRGEDEAPLEGEALKREAARLRKRFQLVKDALRERARREGLIPEDDDR</sequence>
<gene>
    <name evidence="1" type="ORF">KEG57_08130</name>
</gene>
<keyword evidence="2" id="KW-1185">Reference proteome</keyword>
<evidence type="ECO:0000313" key="1">
    <source>
        <dbReference type="EMBL" id="MDC3980456.1"/>
    </source>
</evidence>
<dbReference type="GO" id="GO:0003700">
    <property type="term" value="F:DNA-binding transcription factor activity"/>
    <property type="evidence" value="ECO:0007669"/>
    <property type="project" value="InterPro"/>
</dbReference>
<organism evidence="1 2">
    <name type="scientific">Polyangium jinanense</name>
    <dbReference type="NCBI Taxonomy" id="2829994"/>
    <lineage>
        <taxon>Bacteria</taxon>
        <taxon>Pseudomonadati</taxon>
        <taxon>Myxococcota</taxon>
        <taxon>Polyangia</taxon>
        <taxon>Polyangiales</taxon>
        <taxon>Polyangiaceae</taxon>
        <taxon>Polyangium</taxon>
    </lineage>
</organism>
<reference evidence="1 2" key="1">
    <citation type="submission" date="2021-04" db="EMBL/GenBank/DDBJ databases">
        <title>Genome analysis of Polyangium sp.</title>
        <authorList>
            <person name="Li Y."/>
            <person name="Wang J."/>
        </authorList>
    </citation>
    <scope>NUCLEOTIDE SEQUENCE [LARGE SCALE GENOMIC DNA]</scope>
    <source>
        <strain evidence="1 2">SDU14</strain>
    </source>
</reference>
<dbReference type="InterPro" id="IPR013325">
    <property type="entry name" value="RNA_pol_sigma_r2"/>
</dbReference>
<evidence type="ECO:0000313" key="2">
    <source>
        <dbReference type="Proteomes" id="UP001151081"/>
    </source>
</evidence>
<dbReference type="RefSeq" id="WP_272417493.1">
    <property type="nucleotide sequence ID" value="NZ_JAGTJJ010000002.1"/>
</dbReference>
<proteinExistence type="predicted"/>
<dbReference type="SUPFAM" id="SSF88946">
    <property type="entry name" value="Sigma2 domain of RNA polymerase sigma factors"/>
    <property type="match status" value="1"/>
</dbReference>
<protein>
    <submittedName>
        <fullName evidence="1">Sigma-70 family RNA polymerase sigma factor</fullName>
    </submittedName>
</protein>
<dbReference type="NCBIfam" id="TIGR02937">
    <property type="entry name" value="sigma70-ECF"/>
    <property type="match status" value="1"/>
</dbReference>
<dbReference type="InterPro" id="IPR014284">
    <property type="entry name" value="RNA_pol_sigma-70_dom"/>
</dbReference>